<dbReference type="Gene3D" id="2.60.40.10">
    <property type="entry name" value="Immunoglobulins"/>
    <property type="match status" value="1"/>
</dbReference>
<keyword evidence="4" id="KW-1185">Reference proteome</keyword>
<feature type="domain" description="DUF5060" evidence="2">
    <location>
        <begin position="71"/>
        <end position="147"/>
    </location>
</feature>
<organism evidence="3 4">
    <name type="scientific">Erythrobacter insulae</name>
    <dbReference type="NCBI Taxonomy" id="2584124"/>
    <lineage>
        <taxon>Bacteria</taxon>
        <taxon>Pseudomonadati</taxon>
        <taxon>Pseudomonadota</taxon>
        <taxon>Alphaproteobacteria</taxon>
        <taxon>Sphingomonadales</taxon>
        <taxon>Erythrobacteraceae</taxon>
        <taxon>Erythrobacter/Porphyrobacter group</taxon>
        <taxon>Erythrobacter</taxon>
    </lineage>
</organism>
<dbReference type="InterPro" id="IPR013783">
    <property type="entry name" value="Ig-like_fold"/>
</dbReference>
<accession>A0A547PA14</accession>
<feature type="region of interest" description="Disordered" evidence="1">
    <location>
        <begin position="43"/>
        <end position="63"/>
    </location>
</feature>
<reference evidence="3 4" key="1">
    <citation type="submission" date="2019-06" db="EMBL/GenBank/DDBJ databases">
        <title>Erythrobacter insulae sp. nov., isolated from a tidal flat.</title>
        <authorList>
            <person name="Yoon J.-H."/>
        </authorList>
    </citation>
    <scope>NUCLEOTIDE SEQUENCE [LARGE SCALE GENOMIC DNA]</scope>
    <source>
        <strain evidence="3 4">JBTF-M21</strain>
    </source>
</reference>
<comment type="caution">
    <text evidence="3">The sequence shown here is derived from an EMBL/GenBank/DDBJ whole genome shotgun (WGS) entry which is preliminary data.</text>
</comment>
<dbReference type="Proteomes" id="UP000316343">
    <property type="component" value="Unassembled WGS sequence"/>
</dbReference>
<feature type="compositionally biased region" description="Polar residues" evidence="1">
    <location>
        <begin position="43"/>
        <end position="54"/>
    </location>
</feature>
<evidence type="ECO:0000313" key="4">
    <source>
        <dbReference type="Proteomes" id="UP000316343"/>
    </source>
</evidence>
<protein>
    <submittedName>
        <fullName evidence="3">DUF5060 domain-containing protein</fullName>
    </submittedName>
</protein>
<dbReference type="OrthoDB" id="246387at2"/>
<evidence type="ECO:0000313" key="3">
    <source>
        <dbReference type="EMBL" id="TRD10980.1"/>
    </source>
</evidence>
<gene>
    <name evidence="3" type="ORF">FGU71_03320</name>
</gene>
<evidence type="ECO:0000256" key="1">
    <source>
        <dbReference type="SAM" id="MobiDB-lite"/>
    </source>
</evidence>
<evidence type="ECO:0000259" key="2">
    <source>
        <dbReference type="Pfam" id="PF16586"/>
    </source>
</evidence>
<name>A0A547PA14_9SPHN</name>
<feature type="region of interest" description="Disordered" evidence="1">
    <location>
        <begin position="236"/>
        <end position="263"/>
    </location>
</feature>
<dbReference type="Gene3D" id="3.20.20.80">
    <property type="entry name" value="Glycosidases"/>
    <property type="match status" value="1"/>
</dbReference>
<proteinExistence type="predicted"/>
<sequence>MVKRCNSTSGMQSLYEMGTSMIRLIFFAAMIIAFSALGGIANAQQRDPSGSEQRSGPDTELPRAGSLHHPMAFEFTGPDTSEFAAANPFTDYRLVVAFYAPGSDVPTRIRGFYAADGDAADTSAVSGGVWRAMFTPDREGRWRWTARLAEGSDIAIDQDVASGTTIAISQSSGSFDVGPSLADGKDWRASANGRLVAKNGELIATGSGNVWLKTGANSPENLLGYSGFDGTWRIDSNARDGESDSGKQLHRFEPHQQDWRPGDPEWGDKRGHSMIGAVNYLADNGINAAYFLVWNVEGDGKDVWPFIDPNDQTRFDTSKLDQWERVFTHMQNQGIALHVVLQETENELLMDGGDTGRIRKLFIAELVARFGHHNALIWNLGEENGPVHWRPEGQNDAQRRAMIEWLTQVDPYNHPILLHTHAEPDDKDAIAGPLLGLRDLDGLSLQIADPALVHAETVKWFKRSSDAGHRWVLTMDEIGPWQNGAIPDVDAKDDHLALIREALWGHILAGGSGVEWYFGAKFDHNDLSAEDFRSREKLWASSHSARQFIEQTIELGSREICPSDFASTPCLRGTVPGTKRQVAIVYLRAGEALEPGLAKQRKAIEFRDPLNAAELLVDHQLRDRIVVIY</sequence>
<dbReference type="InterPro" id="IPR032260">
    <property type="entry name" value="DUF5060"/>
</dbReference>
<dbReference type="EMBL" id="VHJK01000001">
    <property type="protein sequence ID" value="TRD10980.1"/>
    <property type="molecule type" value="Genomic_DNA"/>
</dbReference>
<dbReference type="Pfam" id="PF16586">
    <property type="entry name" value="DUF5060"/>
    <property type="match status" value="1"/>
</dbReference>
<dbReference type="AlphaFoldDB" id="A0A547PA14"/>